<reference evidence="2 3" key="1">
    <citation type="submission" date="2020-08" db="EMBL/GenBank/DDBJ databases">
        <title>Whole genome shotgun sequence of Actinoplanes ianthinogenes NBRC 13996.</title>
        <authorList>
            <person name="Komaki H."/>
            <person name="Tamura T."/>
        </authorList>
    </citation>
    <scope>NUCLEOTIDE SEQUENCE [LARGE SCALE GENOMIC DNA]</scope>
    <source>
        <strain evidence="2 3">NBRC 13996</strain>
    </source>
</reference>
<evidence type="ECO:0000256" key="1">
    <source>
        <dbReference type="SAM" id="Phobius"/>
    </source>
</evidence>
<gene>
    <name evidence="2" type="ORF">Aiant_00600</name>
</gene>
<keyword evidence="3" id="KW-1185">Reference proteome</keyword>
<protein>
    <submittedName>
        <fullName evidence="2">Uncharacterized protein</fullName>
    </submittedName>
</protein>
<keyword evidence="1" id="KW-1133">Transmembrane helix</keyword>
<dbReference type="Proteomes" id="UP000676967">
    <property type="component" value="Chromosome"/>
</dbReference>
<name>A0ABN6C2R6_9ACTN</name>
<keyword evidence="1" id="KW-0812">Transmembrane</keyword>
<dbReference type="EMBL" id="AP023356">
    <property type="protein sequence ID" value="BCJ39403.1"/>
    <property type="molecule type" value="Genomic_DNA"/>
</dbReference>
<sequence>MPDPRHRRPTQFWVAAGLIVAAVSALGTLVSAVADGFGEVREQTQPSPAGISAAPGDALRVSVQGTGAGDASCLRSQYVARGGLRDLRGDPAPPVALFGPDESDAWFAAHGATPTAGTVVFTVESLRQGRAILRDLRAVVDGWEPAPRAVRIVPTGGGCGAHLDIQDFGLTLRDVRRPIMTVPQHRTKGFPYTVAEDDPIQFEVFVDPPAGIATWHLELRWTFAGEAHTTRLPSGAGTFRSGAGPAYCPETLAELTGTELAGSASPRGTELAGSASLRGTELAGFASLRGKTPCNR</sequence>
<evidence type="ECO:0000313" key="2">
    <source>
        <dbReference type="EMBL" id="BCJ39403.1"/>
    </source>
</evidence>
<feature type="transmembrane region" description="Helical" evidence="1">
    <location>
        <begin position="12"/>
        <end position="34"/>
    </location>
</feature>
<proteinExistence type="predicted"/>
<evidence type="ECO:0000313" key="3">
    <source>
        <dbReference type="Proteomes" id="UP000676967"/>
    </source>
</evidence>
<accession>A0ABN6C2R6</accession>
<dbReference type="RefSeq" id="WP_189334187.1">
    <property type="nucleotide sequence ID" value="NZ_AP023356.1"/>
</dbReference>
<organism evidence="2 3">
    <name type="scientific">Actinoplanes ianthinogenes</name>
    <dbReference type="NCBI Taxonomy" id="122358"/>
    <lineage>
        <taxon>Bacteria</taxon>
        <taxon>Bacillati</taxon>
        <taxon>Actinomycetota</taxon>
        <taxon>Actinomycetes</taxon>
        <taxon>Micromonosporales</taxon>
        <taxon>Micromonosporaceae</taxon>
        <taxon>Actinoplanes</taxon>
    </lineage>
</organism>
<keyword evidence="1" id="KW-0472">Membrane</keyword>